<keyword evidence="4" id="KW-1185">Reference proteome</keyword>
<dbReference type="EMBL" id="JBHSRF010000047">
    <property type="protein sequence ID" value="MFC6084708.1"/>
    <property type="molecule type" value="Genomic_DNA"/>
</dbReference>
<evidence type="ECO:0000259" key="2">
    <source>
        <dbReference type="PROSITE" id="PS50943"/>
    </source>
</evidence>
<dbReference type="RefSeq" id="WP_380758058.1">
    <property type="nucleotide sequence ID" value="NZ_JBHSRF010000047.1"/>
</dbReference>
<dbReference type="SMART" id="SM00530">
    <property type="entry name" value="HTH_XRE"/>
    <property type="match status" value="1"/>
</dbReference>
<dbReference type="InterPro" id="IPR001387">
    <property type="entry name" value="Cro/C1-type_HTH"/>
</dbReference>
<gene>
    <name evidence="3" type="ORF">ACFP1K_26350</name>
</gene>
<dbReference type="CDD" id="cd00093">
    <property type="entry name" value="HTH_XRE"/>
    <property type="match status" value="1"/>
</dbReference>
<feature type="domain" description="HTH cro/C1-type" evidence="2">
    <location>
        <begin position="11"/>
        <end position="66"/>
    </location>
</feature>
<evidence type="ECO:0000313" key="3">
    <source>
        <dbReference type="EMBL" id="MFC6084708.1"/>
    </source>
</evidence>
<evidence type="ECO:0000256" key="1">
    <source>
        <dbReference type="ARBA" id="ARBA00023125"/>
    </source>
</evidence>
<dbReference type="InterPro" id="IPR010982">
    <property type="entry name" value="Lambda_DNA-bd_dom_sf"/>
</dbReference>
<keyword evidence="1" id="KW-0238">DNA-binding</keyword>
<dbReference type="PROSITE" id="PS50943">
    <property type="entry name" value="HTH_CROC1"/>
    <property type="match status" value="1"/>
</dbReference>
<accession>A0ABW1NPC5</accession>
<organism evidence="3 4">
    <name type="scientific">Sphaerisporangium aureirubrum</name>
    <dbReference type="NCBI Taxonomy" id="1544736"/>
    <lineage>
        <taxon>Bacteria</taxon>
        <taxon>Bacillati</taxon>
        <taxon>Actinomycetota</taxon>
        <taxon>Actinomycetes</taxon>
        <taxon>Streptosporangiales</taxon>
        <taxon>Streptosporangiaceae</taxon>
        <taxon>Sphaerisporangium</taxon>
    </lineage>
</organism>
<sequence>MVKPTQVTNRIRTLRFAKDEMTQAELAERIGVTRQTVIAIEQGRYSPSLEMAFRIARVFGVPLDDVFQYPDSAEE</sequence>
<comment type="caution">
    <text evidence="3">The sequence shown here is derived from an EMBL/GenBank/DDBJ whole genome shotgun (WGS) entry which is preliminary data.</text>
</comment>
<dbReference type="Proteomes" id="UP001596137">
    <property type="component" value="Unassembled WGS sequence"/>
</dbReference>
<evidence type="ECO:0000313" key="4">
    <source>
        <dbReference type="Proteomes" id="UP001596137"/>
    </source>
</evidence>
<dbReference type="Pfam" id="PF01381">
    <property type="entry name" value="HTH_3"/>
    <property type="match status" value="1"/>
</dbReference>
<reference evidence="4" key="1">
    <citation type="journal article" date="2019" name="Int. J. Syst. Evol. Microbiol.">
        <title>The Global Catalogue of Microorganisms (GCM) 10K type strain sequencing project: providing services to taxonomists for standard genome sequencing and annotation.</title>
        <authorList>
            <consortium name="The Broad Institute Genomics Platform"/>
            <consortium name="The Broad Institute Genome Sequencing Center for Infectious Disease"/>
            <person name="Wu L."/>
            <person name="Ma J."/>
        </authorList>
    </citation>
    <scope>NUCLEOTIDE SEQUENCE [LARGE SCALE GENOMIC DNA]</scope>
    <source>
        <strain evidence="4">JCM 30346</strain>
    </source>
</reference>
<proteinExistence type="predicted"/>
<protein>
    <submittedName>
        <fullName evidence="3">Helix-turn-helix transcriptional regulator</fullName>
    </submittedName>
</protein>
<dbReference type="PANTHER" id="PTHR46558">
    <property type="entry name" value="TRACRIPTIONAL REGULATORY PROTEIN-RELATED-RELATED"/>
    <property type="match status" value="1"/>
</dbReference>
<name>A0ABW1NPC5_9ACTN</name>
<dbReference type="PANTHER" id="PTHR46558:SF4">
    <property type="entry name" value="DNA-BIDING PHAGE PROTEIN"/>
    <property type="match status" value="1"/>
</dbReference>
<dbReference type="SUPFAM" id="SSF47413">
    <property type="entry name" value="lambda repressor-like DNA-binding domains"/>
    <property type="match status" value="1"/>
</dbReference>
<dbReference type="Gene3D" id="1.10.260.40">
    <property type="entry name" value="lambda repressor-like DNA-binding domains"/>
    <property type="match status" value="1"/>
</dbReference>